<dbReference type="OrthoDB" id="8673861at2"/>
<dbReference type="SUPFAM" id="SSF53850">
    <property type="entry name" value="Periplasmic binding protein-like II"/>
    <property type="match status" value="1"/>
</dbReference>
<reference evidence="5 6" key="1">
    <citation type="submission" date="2013-04" db="EMBL/GenBank/DDBJ databases">
        <title>Oceanicola sp. 22II1-22F33 Genome Sequencing.</title>
        <authorList>
            <person name="Lai Q."/>
            <person name="Li G."/>
            <person name="Shao Z."/>
        </authorList>
    </citation>
    <scope>NUCLEOTIDE SEQUENCE [LARGE SCALE GENOMIC DNA]</scope>
    <source>
        <strain evidence="5 6">22II1-22F33</strain>
    </source>
</reference>
<dbReference type="InterPro" id="IPR038404">
    <property type="entry name" value="TRAP_DctP_sf"/>
</dbReference>
<dbReference type="GO" id="GO:0055085">
    <property type="term" value="P:transmembrane transport"/>
    <property type="evidence" value="ECO:0007669"/>
    <property type="project" value="InterPro"/>
</dbReference>
<evidence type="ECO:0000256" key="2">
    <source>
        <dbReference type="ARBA" id="ARBA00022729"/>
    </source>
</evidence>
<dbReference type="Gene3D" id="3.40.190.170">
    <property type="entry name" value="Bacterial extracellular solute-binding protein, family 7"/>
    <property type="match status" value="1"/>
</dbReference>
<dbReference type="Proteomes" id="UP000215377">
    <property type="component" value="Unassembled WGS sequence"/>
</dbReference>
<evidence type="ECO:0000313" key="5">
    <source>
        <dbReference type="EMBL" id="OWU69904.1"/>
    </source>
</evidence>
<dbReference type="EMBL" id="AQQR01000014">
    <property type="protein sequence ID" value="OWU69904.1"/>
    <property type="molecule type" value="Genomic_DNA"/>
</dbReference>
<keyword evidence="3" id="KW-0574">Periplasm</keyword>
<evidence type="ECO:0000256" key="4">
    <source>
        <dbReference type="SAM" id="SignalP"/>
    </source>
</evidence>
<comment type="caution">
    <text evidence="5">The sequence shown here is derived from an EMBL/GenBank/DDBJ whole genome shotgun (WGS) entry which is preliminary data.</text>
</comment>
<accession>A0A225NDX4</accession>
<comment type="subcellular location">
    <subcellularLocation>
        <location evidence="1">Periplasm</location>
    </subcellularLocation>
</comment>
<evidence type="ECO:0000313" key="6">
    <source>
        <dbReference type="Proteomes" id="UP000215377"/>
    </source>
</evidence>
<dbReference type="InterPro" id="IPR018389">
    <property type="entry name" value="DctP_fam"/>
</dbReference>
<dbReference type="PANTHER" id="PTHR33376:SF4">
    <property type="entry name" value="SIALIC ACID-BINDING PERIPLASMIC PROTEIN SIAP"/>
    <property type="match status" value="1"/>
</dbReference>
<feature type="chain" id="PRO_5013393434" evidence="4">
    <location>
        <begin position="29"/>
        <end position="335"/>
    </location>
</feature>
<gene>
    <name evidence="5" type="ORF">ATO3_21835</name>
</gene>
<evidence type="ECO:0000256" key="3">
    <source>
        <dbReference type="ARBA" id="ARBA00022764"/>
    </source>
</evidence>
<feature type="signal peptide" evidence="4">
    <location>
        <begin position="1"/>
        <end position="28"/>
    </location>
</feature>
<dbReference type="AlphaFoldDB" id="A0A225NDX4"/>
<sequence>MQHGRSTMTRHILIALASSTMLSAPAFAQDQIELKYTVPSVPSDIHTRAMQVFKETLETSMPDRFDIQLYDSGSLFAQGADLDALQRGNAEMTYVSYQLIADAIPAYSLLTAGYLFQNPDHYEAFLASDLGTEFKQTVSDEMDIQLLAPCYLGTRQLNLRGDKAISTPADLDGVKLRMPGSDAWLFLGEALGASPTPLPFGEVYLGLQTGTIDAQDNPLPTVEAAKFYEVTDQIVLTSHLVDAINVAINNETWDKLNDDEKQAVTEAAAASCEWNNAQRISEEERLSAFFEEAGLKVSTPDVDAFRSHVQQVYFDSPRSADWPEGWVEKINALAD</sequence>
<keyword evidence="2 4" id="KW-0732">Signal</keyword>
<name>A0A225NDX4_9RHOB</name>
<keyword evidence="6" id="KW-1185">Reference proteome</keyword>
<dbReference type="CDD" id="cd13672">
    <property type="entry name" value="PBP2_TRAP_Siap"/>
    <property type="match status" value="1"/>
</dbReference>
<evidence type="ECO:0000256" key="1">
    <source>
        <dbReference type="ARBA" id="ARBA00004418"/>
    </source>
</evidence>
<dbReference type="Pfam" id="PF03480">
    <property type="entry name" value="DctP"/>
    <property type="match status" value="1"/>
</dbReference>
<dbReference type="PANTHER" id="PTHR33376">
    <property type="match status" value="1"/>
</dbReference>
<dbReference type="GO" id="GO:0042597">
    <property type="term" value="C:periplasmic space"/>
    <property type="evidence" value="ECO:0007669"/>
    <property type="project" value="UniProtKB-SubCell"/>
</dbReference>
<dbReference type="NCBIfam" id="NF037995">
    <property type="entry name" value="TRAP_S1"/>
    <property type="match status" value="1"/>
</dbReference>
<protein>
    <submittedName>
        <fullName evidence="5">C4-dicarboxylate ABC transporter</fullName>
    </submittedName>
</protein>
<proteinExistence type="predicted"/>
<organism evidence="5 6">
    <name type="scientific">Marinibacterium profundimaris</name>
    <dbReference type="NCBI Taxonomy" id="1679460"/>
    <lineage>
        <taxon>Bacteria</taxon>
        <taxon>Pseudomonadati</taxon>
        <taxon>Pseudomonadota</taxon>
        <taxon>Alphaproteobacteria</taxon>
        <taxon>Rhodobacterales</taxon>
        <taxon>Paracoccaceae</taxon>
        <taxon>Marinibacterium</taxon>
    </lineage>
</organism>